<reference evidence="1" key="2">
    <citation type="submission" date="2023-02" db="EMBL/GenBank/DDBJ databases">
        <authorList>
            <consortium name="DOE Joint Genome Institute"/>
            <person name="Mondo S.J."/>
            <person name="Chang Y."/>
            <person name="Wang Y."/>
            <person name="Ahrendt S."/>
            <person name="Andreopoulos W."/>
            <person name="Barry K."/>
            <person name="Beard J."/>
            <person name="Benny G.L."/>
            <person name="Blankenship S."/>
            <person name="Bonito G."/>
            <person name="Cuomo C."/>
            <person name="Desiro A."/>
            <person name="Gervers K.A."/>
            <person name="Hundley H."/>
            <person name="Kuo A."/>
            <person name="LaButti K."/>
            <person name="Lang B.F."/>
            <person name="Lipzen A."/>
            <person name="O'Donnell K."/>
            <person name="Pangilinan J."/>
            <person name="Reynolds N."/>
            <person name="Sandor L."/>
            <person name="Smith M.W."/>
            <person name="Tsang A."/>
            <person name="Grigoriev I.V."/>
            <person name="Stajich J.E."/>
            <person name="Spatafora J.W."/>
        </authorList>
    </citation>
    <scope>NUCLEOTIDE SEQUENCE</scope>
    <source>
        <strain evidence="1">RSA 2281</strain>
    </source>
</reference>
<sequence length="269" mass="30652">MPTKALERLVCKMKHIALGLDDNLDYDNEGGGKEEVEDFDDNDDNEDNICLVTNILSNVVENFATWSYSITSENEFIDQHLPPFLKRIFRHVSIAMRRGETHICNKPNELMAGYVGYHEVANGSTYDLLTVVVKLPSESSQSQLQSDFIKVGKEMKTMLDELTNLGVEKPNVAGILVEGHELSTFSMRLVHDDVYIMRQHDHLRLLQTPESIVLVPSIIEYMMQLATLLQDTVNEIDKRVLSNERATSPHYWQQTSAGIPQRTSIPRYK</sequence>
<dbReference type="Proteomes" id="UP001209540">
    <property type="component" value="Unassembled WGS sequence"/>
</dbReference>
<organism evidence="1 2">
    <name type="scientific">Phascolomyces articulosus</name>
    <dbReference type="NCBI Taxonomy" id="60185"/>
    <lineage>
        <taxon>Eukaryota</taxon>
        <taxon>Fungi</taxon>
        <taxon>Fungi incertae sedis</taxon>
        <taxon>Mucoromycota</taxon>
        <taxon>Mucoromycotina</taxon>
        <taxon>Mucoromycetes</taxon>
        <taxon>Mucorales</taxon>
        <taxon>Lichtheimiaceae</taxon>
        <taxon>Phascolomyces</taxon>
    </lineage>
</organism>
<proteinExistence type="predicted"/>
<accession>A0AAD5KQM5</accession>
<evidence type="ECO:0000313" key="2">
    <source>
        <dbReference type="Proteomes" id="UP001209540"/>
    </source>
</evidence>
<keyword evidence="2" id="KW-1185">Reference proteome</keyword>
<name>A0AAD5KQM5_9FUNG</name>
<protein>
    <submittedName>
        <fullName evidence="1">Uncharacterized protein</fullName>
    </submittedName>
</protein>
<evidence type="ECO:0000313" key="1">
    <source>
        <dbReference type="EMBL" id="KAI9278619.1"/>
    </source>
</evidence>
<reference evidence="1" key="1">
    <citation type="journal article" date="2022" name="IScience">
        <title>Evolution of zygomycete secretomes and the origins of terrestrial fungal ecologies.</title>
        <authorList>
            <person name="Chang Y."/>
            <person name="Wang Y."/>
            <person name="Mondo S."/>
            <person name="Ahrendt S."/>
            <person name="Andreopoulos W."/>
            <person name="Barry K."/>
            <person name="Beard J."/>
            <person name="Benny G.L."/>
            <person name="Blankenship S."/>
            <person name="Bonito G."/>
            <person name="Cuomo C."/>
            <person name="Desiro A."/>
            <person name="Gervers K.A."/>
            <person name="Hundley H."/>
            <person name="Kuo A."/>
            <person name="LaButti K."/>
            <person name="Lang B.F."/>
            <person name="Lipzen A."/>
            <person name="O'Donnell K."/>
            <person name="Pangilinan J."/>
            <person name="Reynolds N."/>
            <person name="Sandor L."/>
            <person name="Smith M.E."/>
            <person name="Tsang A."/>
            <person name="Grigoriev I.V."/>
            <person name="Stajich J.E."/>
            <person name="Spatafora J.W."/>
        </authorList>
    </citation>
    <scope>NUCLEOTIDE SEQUENCE</scope>
    <source>
        <strain evidence="1">RSA 2281</strain>
    </source>
</reference>
<comment type="caution">
    <text evidence="1">The sequence shown here is derived from an EMBL/GenBank/DDBJ whole genome shotgun (WGS) entry which is preliminary data.</text>
</comment>
<dbReference type="EMBL" id="JAIXMP010000001">
    <property type="protein sequence ID" value="KAI9278619.1"/>
    <property type="molecule type" value="Genomic_DNA"/>
</dbReference>
<dbReference type="AlphaFoldDB" id="A0AAD5KQM5"/>
<gene>
    <name evidence="1" type="ORF">BDA99DRAFT_531364</name>
</gene>